<evidence type="ECO:0000256" key="6">
    <source>
        <dbReference type="ARBA" id="ARBA00023125"/>
    </source>
</evidence>
<reference evidence="11 12" key="1">
    <citation type="submission" date="2017-12" db="EMBL/GenBank/DDBJ databases">
        <title>Hemimetabolous genomes reveal molecular basis of termite eusociality.</title>
        <authorList>
            <person name="Harrison M.C."/>
            <person name="Jongepier E."/>
            <person name="Robertson H.M."/>
            <person name="Arning N."/>
            <person name="Bitard-Feildel T."/>
            <person name="Chao H."/>
            <person name="Childers C.P."/>
            <person name="Dinh H."/>
            <person name="Doddapaneni H."/>
            <person name="Dugan S."/>
            <person name="Gowin J."/>
            <person name="Greiner C."/>
            <person name="Han Y."/>
            <person name="Hu H."/>
            <person name="Hughes D.S.T."/>
            <person name="Huylmans A.-K."/>
            <person name="Kemena C."/>
            <person name="Kremer L.P.M."/>
            <person name="Lee S.L."/>
            <person name="Lopez-Ezquerra A."/>
            <person name="Mallet L."/>
            <person name="Monroy-Kuhn J.M."/>
            <person name="Moser A."/>
            <person name="Murali S.C."/>
            <person name="Muzny D.M."/>
            <person name="Otani S."/>
            <person name="Piulachs M.-D."/>
            <person name="Poelchau M."/>
            <person name="Qu J."/>
            <person name="Schaub F."/>
            <person name="Wada-Katsumata A."/>
            <person name="Worley K.C."/>
            <person name="Xie Q."/>
            <person name="Ylla G."/>
            <person name="Poulsen M."/>
            <person name="Gibbs R.A."/>
            <person name="Schal C."/>
            <person name="Richards S."/>
            <person name="Belles X."/>
            <person name="Korb J."/>
            <person name="Bornberg-Bauer E."/>
        </authorList>
    </citation>
    <scope>NUCLEOTIDE SEQUENCE [LARGE SCALE GENOMIC DNA]</scope>
    <source>
        <tissue evidence="11">Whole body</tissue>
    </source>
</reference>
<dbReference type="FunFam" id="1.10.30.10:FF:000013">
    <property type="entry name" value="High mobility group protein B3"/>
    <property type="match status" value="1"/>
</dbReference>
<comment type="similarity">
    <text evidence="3">Belongs to the HMGB family.</text>
</comment>
<dbReference type="CDD" id="cd21978">
    <property type="entry name" value="HMG-box_HMGB_rpt1"/>
    <property type="match status" value="1"/>
</dbReference>
<dbReference type="InParanoid" id="A0A2J7PFN5"/>
<dbReference type="EMBL" id="NEVH01025655">
    <property type="protein sequence ID" value="PNF15128.1"/>
    <property type="molecule type" value="Genomic_DNA"/>
</dbReference>
<protein>
    <submittedName>
        <fullName evidence="11">High mobility group protein DSP1</fullName>
    </submittedName>
</protein>
<feature type="DNA-binding region" description="HMG box" evidence="8">
    <location>
        <begin position="274"/>
        <end position="342"/>
    </location>
</feature>
<gene>
    <name evidence="11" type="ORF">B7P43_G15567</name>
</gene>
<name>A0A2J7PFN5_9NEOP</name>
<dbReference type="PROSITE" id="PS00353">
    <property type="entry name" value="HMG_BOX_1"/>
    <property type="match status" value="1"/>
</dbReference>
<dbReference type="SUPFAM" id="SSF47095">
    <property type="entry name" value="HMG-box"/>
    <property type="match status" value="2"/>
</dbReference>
<organism evidence="11 12">
    <name type="scientific">Cryptotermes secundus</name>
    <dbReference type="NCBI Taxonomy" id="105785"/>
    <lineage>
        <taxon>Eukaryota</taxon>
        <taxon>Metazoa</taxon>
        <taxon>Ecdysozoa</taxon>
        <taxon>Arthropoda</taxon>
        <taxon>Hexapoda</taxon>
        <taxon>Insecta</taxon>
        <taxon>Pterygota</taxon>
        <taxon>Neoptera</taxon>
        <taxon>Polyneoptera</taxon>
        <taxon>Dictyoptera</taxon>
        <taxon>Blattodea</taxon>
        <taxon>Blattoidea</taxon>
        <taxon>Termitoidae</taxon>
        <taxon>Kalotermitidae</taxon>
        <taxon>Cryptotermitinae</taxon>
        <taxon>Cryptotermes</taxon>
    </lineage>
</organism>
<feature type="domain" description="HMG box" evidence="10">
    <location>
        <begin position="274"/>
        <end position="342"/>
    </location>
</feature>
<evidence type="ECO:0000256" key="2">
    <source>
        <dbReference type="ARBA" id="ARBA00004286"/>
    </source>
</evidence>
<dbReference type="Proteomes" id="UP000235965">
    <property type="component" value="Unassembled WGS sequence"/>
</dbReference>
<proteinExistence type="inferred from homology"/>
<sequence length="378" mass="42329">MSEHHRGAWGAREDAVWWPGAITTSDYQQSLQSHHQHLLNQQLAVQQQQQQQQAAAQQQAQHDAIARSTAAAATQQLFSYKMASSFQNPATTMTSASVSSSPVASCMRGYDYRLGDGMVGGGSGGMVGAGGRSGDASLAGSAAPQWWYPSGMGNPIQNVPTPPTVPQQQNRGRMPRGKADAKPRGRMTAYAFFVQTCREEHKKKHPDENVIFAEFSKKCAERWKTMLDKEKKRFHEMAEKDKKRYDSEMEGYTPAKGEKARGKKRKHVKDPNAPKRSLSAFFWFCNDERSKVKALNPEFGVGDIAKELGRRWSDVDPELKSKYEAMAEKDKARYDREMTAYKKRPKGGMPVAQAPLSKKQDSEDEEDEDDEEADEDDE</sequence>
<dbReference type="STRING" id="105785.A0A2J7PFN5"/>
<evidence type="ECO:0000256" key="5">
    <source>
        <dbReference type="ARBA" id="ARBA00022737"/>
    </source>
</evidence>
<evidence type="ECO:0000256" key="3">
    <source>
        <dbReference type="ARBA" id="ARBA00008774"/>
    </source>
</evidence>
<dbReference type="InterPro" id="IPR009071">
    <property type="entry name" value="HMG_box_dom"/>
</dbReference>
<dbReference type="FunFam" id="1.10.30.10:FF:000016">
    <property type="entry name" value="FACT complex subunit SSRP1"/>
    <property type="match status" value="1"/>
</dbReference>
<dbReference type="Pfam" id="PF00505">
    <property type="entry name" value="HMG_box"/>
    <property type="match status" value="1"/>
</dbReference>
<comment type="subcellular location">
    <subcellularLocation>
        <location evidence="2">Chromosome</location>
    </subcellularLocation>
    <subcellularLocation>
        <location evidence="1">Nucleus</location>
    </subcellularLocation>
</comment>
<dbReference type="InterPro" id="IPR036910">
    <property type="entry name" value="HMG_box_dom_sf"/>
</dbReference>
<evidence type="ECO:0000256" key="7">
    <source>
        <dbReference type="ARBA" id="ARBA00023242"/>
    </source>
</evidence>
<keyword evidence="5" id="KW-0677">Repeat</keyword>
<dbReference type="SMART" id="SM00398">
    <property type="entry name" value="HMG"/>
    <property type="match status" value="2"/>
</dbReference>
<keyword evidence="7 8" id="KW-0539">Nucleus</keyword>
<dbReference type="PANTHER" id="PTHR48112:SF32">
    <property type="entry name" value="HIGH MOBILITY GROUP PROTEIN B3"/>
    <property type="match status" value="1"/>
</dbReference>
<feature type="domain" description="HMG box" evidence="10">
    <location>
        <begin position="183"/>
        <end position="253"/>
    </location>
</feature>
<dbReference type="GO" id="GO:0005694">
    <property type="term" value="C:chromosome"/>
    <property type="evidence" value="ECO:0007669"/>
    <property type="project" value="UniProtKB-SubCell"/>
</dbReference>
<keyword evidence="12" id="KW-1185">Reference proteome</keyword>
<feature type="region of interest" description="Disordered" evidence="9">
    <location>
        <begin position="245"/>
        <end position="272"/>
    </location>
</feature>
<accession>A0A2J7PFN5</accession>
<evidence type="ECO:0000313" key="12">
    <source>
        <dbReference type="Proteomes" id="UP000235965"/>
    </source>
</evidence>
<evidence type="ECO:0000259" key="10">
    <source>
        <dbReference type="PROSITE" id="PS50118"/>
    </source>
</evidence>
<evidence type="ECO:0000256" key="4">
    <source>
        <dbReference type="ARBA" id="ARBA00022454"/>
    </source>
</evidence>
<dbReference type="InterPro" id="IPR050342">
    <property type="entry name" value="HMGB"/>
</dbReference>
<dbReference type="FunCoup" id="A0A2J7PFN5">
    <property type="interactions" value="207"/>
</dbReference>
<dbReference type="PRINTS" id="PR00886">
    <property type="entry name" value="HIGHMOBLTY12"/>
</dbReference>
<dbReference type="PANTHER" id="PTHR48112">
    <property type="entry name" value="HIGH MOBILITY GROUP PROTEIN DSP1"/>
    <property type="match status" value="1"/>
</dbReference>
<dbReference type="PROSITE" id="PS50118">
    <property type="entry name" value="HMG_BOX_2"/>
    <property type="match status" value="2"/>
</dbReference>
<feature type="DNA-binding region" description="HMG box" evidence="8">
    <location>
        <begin position="183"/>
        <end position="253"/>
    </location>
</feature>
<evidence type="ECO:0000256" key="8">
    <source>
        <dbReference type="PROSITE-ProRule" id="PRU00267"/>
    </source>
</evidence>
<feature type="compositionally biased region" description="Basic and acidic residues" evidence="9">
    <location>
        <begin position="328"/>
        <end position="340"/>
    </location>
</feature>
<dbReference type="GO" id="GO:0003677">
    <property type="term" value="F:DNA binding"/>
    <property type="evidence" value="ECO:0007669"/>
    <property type="project" value="UniProtKB-UniRule"/>
</dbReference>
<dbReference type="AlphaFoldDB" id="A0A2J7PFN5"/>
<evidence type="ECO:0000256" key="1">
    <source>
        <dbReference type="ARBA" id="ARBA00004123"/>
    </source>
</evidence>
<dbReference type="InterPro" id="IPR017967">
    <property type="entry name" value="HMG_boxA_CS"/>
</dbReference>
<feature type="region of interest" description="Disordered" evidence="9">
    <location>
        <begin position="163"/>
        <end position="182"/>
    </location>
</feature>
<dbReference type="Pfam" id="PF09011">
    <property type="entry name" value="HMG_box_2"/>
    <property type="match status" value="1"/>
</dbReference>
<keyword evidence="6 8" id="KW-0238">DNA-binding</keyword>
<feature type="region of interest" description="Disordered" evidence="9">
    <location>
        <begin position="328"/>
        <end position="378"/>
    </location>
</feature>
<evidence type="ECO:0000313" key="11">
    <source>
        <dbReference type="EMBL" id="PNF15128.1"/>
    </source>
</evidence>
<dbReference type="GO" id="GO:0005634">
    <property type="term" value="C:nucleus"/>
    <property type="evidence" value="ECO:0007669"/>
    <property type="project" value="UniProtKB-SubCell"/>
</dbReference>
<feature type="compositionally biased region" description="Acidic residues" evidence="9">
    <location>
        <begin position="362"/>
        <end position="378"/>
    </location>
</feature>
<comment type="caution">
    <text evidence="11">The sequence shown here is derived from an EMBL/GenBank/DDBJ whole genome shotgun (WGS) entry which is preliminary data.</text>
</comment>
<dbReference type="OrthoDB" id="1919336at2759"/>
<keyword evidence="4" id="KW-0158">Chromosome</keyword>
<evidence type="ECO:0000256" key="9">
    <source>
        <dbReference type="SAM" id="MobiDB-lite"/>
    </source>
</evidence>
<dbReference type="Gene3D" id="1.10.30.10">
    <property type="entry name" value="High mobility group box domain"/>
    <property type="match status" value="2"/>
</dbReference>